<evidence type="ECO:0000313" key="3">
    <source>
        <dbReference type="Proteomes" id="UP000473681"/>
    </source>
</evidence>
<protein>
    <submittedName>
        <fullName evidence="1">Uncharacterized protein</fullName>
    </submittedName>
</protein>
<dbReference type="RefSeq" id="WP_053341686.1">
    <property type="nucleotide sequence ID" value="NZ_LFPA01000027.1"/>
</dbReference>
<comment type="caution">
    <text evidence="1">The sequence shown here is derived from an EMBL/GenBank/DDBJ whole genome shotgun (WGS) entry which is preliminary data.</text>
</comment>
<sequence length="212" mass="24984">MSLFLGKIHFWLFNKILWFEGLENEIIYVAKSEGLDILNLQKEIEDKYGGKLPNKPLDEIIDTSNIHGWLQEKIYSSEGRIAAWTTIIIDNRREAKEKLEEIYTNQGIMAAKEVNEKGFILDSAEEIFNKVNDYILDGMPCDRVNEIINSNENCVKWTRRICVHKEIWDKESGDVEYFYFLRSLWIKAFVNEINTEFDYLEDSKGVKSIRRK</sequence>
<dbReference type="OrthoDB" id="9777242at2"/>
<dbReference type="EMBL" id="SWVK01000009">
    <property type="protein sequence ID" value="NFN35142.1"/>
    <property type="molecule type" value="Genomic_DNA"/>
</dbReference>
<dbReference type="EMBL" id="SWOV01000003">
    <property type="protein sequence ID" value="NFF86637.1"/>
    <property type="molecule type" value="Genomic_DNA"/>
</dbReference>
<accession>A0A0M1LU54</accession>
<evidence type="ECO:0000313" key="1">
    <source>
        <dbReference type="EMBL" id="NFF86637.1"/>
    </source>
</evidence>
<evidence type="ECO:0000313" key="4">
    <source>
        <dbReference type="Proteomes" id="UP000476820"/>
    </source>
</evidence>
<name>A0A0M1LU54_CLOBO</name>
<evidence type="ECO:0000313" key="2">
    <source>
        <dbReference type="EMBL" id="NFN35142.1"/>
    </source>
</evidence>
<organism evidence="1 4">
    <name type="scientific">Clostridium botulinum</name>
    <dbReference type="NCBI Taxonomy" id="1491"/>
    <lineage>
        <taxon>Bacteria</taxon>
        <taxon>Bacillati</taxon>
        <taxon>Bacillota</taxon>
        <taxon>Clostridia</taxon>
        <taxon>Eubacteriales</taxon>
        <taxon>Clostridiaceae</taxon>
        <taxon>Clostridium</taxon>
    </lineage>
</organism>
<dbReference type="Proteomes" id="UP000476820">
    <property type="component" value="Unassembled WGS sequence"/>
</dbReference>
<dbReference type="AlphaFoldDB" id="A0A0M1LU54"/>
<proteinExistence type="predicted"/>
<dbReference type="Proteomes" id="UP000473681">
    <property type="component" value="Unassembled WGS sequence"/>
</dbReference>
<reference evidence="3 4" key="1">
    <citation type="submission" date="2019-04" db="EMBL/GenBank/DDBJ databases">
        <title>Genome sequencing of Clostridium botulinum Groups I-IV and Clostridium butyricum.</title>
        <authorList>
            <person name="Brunt J."/>
            <person name="Van Vliet A.H.M."/>
            <person name="Stringer S.C."/>
            <person name="Carter A.T."/>
            <person name="Peck M.W."/>
        </authorList>
    </citation>
    <scope>NUCLEOTIDE SEQUENCE [LARGE SCALE GENOMIC DNA]</scope>
    <source>
        <strain evidence="1 4">1605</strain>
        <strain evidence="2 3">CB-K-33E</strain>
    </source>
</reference>
<gene>
    <name evidence="1" type="ORF">FC774_01760</name>
    <name evidence="2" type="ORF">FDB51_08360</name>
</gene>